<evidence type="ECO:0000256" key="4">
    <source>
        <dbReference type="ARBA" id="ARBA00022598"/>
    </source>
</evidence>
<sequence length="696" mass="75409">MATFVLEIGSEELPARFLAGEEAELAARFTAALQEASVEHGALRTMSTPRRAIVIIEDVNPVQQEREEEVAGPPVRVAFAADGTPTKALEGFARTNGVSVDDVYRITTEKGEYVAVRKRIGGAAVADLLAGICPAVITSLPFGKRMRWGSNTLAYARPLRWIVALLDDAVVPFTVGPVASGRETMGHRIHGHGPFSVAHADDLLAVLEEKGGLTPDAADRRKIIVEGGDAQAAAIGGKVLWRDGLLDEVQGLTEHPVPLLADFDPSYLEVPREVLLTSMESHQKSFGIEAADGSLMPHFLTVLNISPEDMSLVKHGWERVLRARLEDARFFWHADLRDNFDHWLEKLDHVIFIGRLGTMGEKTRRLEALCRWLAGNVARGQVSAEDAARAGRLSKADLVTGMVGEFDTLQGIMGGIYAGRKGESPVVAQALREQYLPAGPDSPVPASLCGALLSMADKADTLVGCFGLGMIPTGAADPNALRRCALGIIRIALEFDLHFDIRQLFARAHELYGDRPWKLAPQEALDKLLDFFAGRVRNYWQNRGEDSLLVDAALGAGVADVCQCGARLAALARFSREAGYAEAVQTFKRVANIVRKQGAAEQLAAAWQADLLQEDAEKALAATLDDLLPRLDSLWEAGDHAAALETLLEVRPVVDAFFDGVMVMCDDAALRANRLAMLNALGTRFARLADFAALQI</sequence>
<feature type="domain" description="DALR anticodon binding" evidence="11">
    <location>
        <begin position="586"/>
        <end position="682"/>
    </location>
</feature>
<organism evidence="12 13">
    <name type="scientific">Desulfovibrio piger</name>
    <dbReference type="NCBI Taxonomy" id="901"/>
    <lineage>
        <taxon>Bacteria</taxon>
        <taxon>Pseudomonadati</taxon>
        <taxon>Thermodesulfobacteriota</taxon>
        <taxon>Desulfovibrionia</taxon>
        <taxon>Desulfovibrionales</taxon>
        <taxon>Desulfovibrionaceae</taxon>
        <taxon>Desulfovibrio</taxon>
    </lineage>
</organism>
<keyword evidence="5 10" id="KW-0547">Nucleotide-binding</keyword>
<dbReference type="PROSITE" id="PS50861">
    <property type="entry name" value="AA_TRNA_LIGASE_II_GLYAB"/>
    <property type="match status" value="1"/>
</dbReference>
<dbReference type="OrthoDB" id="9775440at2"/>
<dbReference type="GO" id="GO:0005829">
    <property type="term" value="C:cytosol"/>
    <property type="evidence" value="ECO:0007669"/>
    <property type="project" value="TreeGrafter"/>
</dbReference>
<evidence type="ECO:0000259" key="11">
    <source>
        <dbReference type="Pfam" id="PF05746"/>
    </source>
</evidence>
<dbReference type="NCBIfam" id="TIGR00211">
    <property type="entry name" value="glyS"/>
    <property type="match status" value="1"/>
</dbReference>
<dbReference type="Proteomes" id="UP000186323">
    <property type="component" value="Chromosome I"/>
</dbReference>
<dbReference type="GO" id="GO:0006426">
    <property type="term" value="P:glycyl-tRNA aminoacylation"/>
    <property type="evidence" value="ECO:0007669"/>
    <property type="project" value="UniProtKB-UniRule"/>
</dbReference>
<proteinExistence type="inferred from homology"/>
<dbReference type="GO" id="GO:0004814">
    <property type="term" value="F:arginine-tRNA ligase activity"/>
    <property type="evidence" value="ECO:0007669"/>
    <property type="project" value="InterPro"/>
</dbReference>
<dbReference type="GO" id="GO:0005524">
    <property type="term" value="F:ATP binding"/>
    <property type="evidence" value="ECO:0007669"/>
    <property type="project" value="UniProtKB-UniRule"/>
</dbReference>
<dbReference type="HAMAP" id="MF_00255">
    <property type="entry name" value="Gly_tRNA_synth_beta"/>
    <property type="match status" value="1"/>
</dbReference>
<keyword evidence="3 10" id="KW-0963">Cytoplasm</keyword>
<dbReference type="KEGG" id="dpg:DESPIGER_0344"/>
<dbReference type="PANTHER" id="PTHR30075">
    <property type="entry name" value="GLYCYL-TRNA SYNTHETASE"/>
    <property type="match status" value="1"/>
</dbReference>
<dbReference type="GO" id="GO:0006420">
    <property type="term" value="P:arginyl-tRNA aminoacylation"/>
    <property type="evidence" value="ECO:0007669"/>
    <property type="project" value="InterPro"/>
</dbReference>
<dbReference type="AlphaFoldDB" id="A0A1K1LBY5"/>
<dbReference type="Pfam" id="PF05746">
    <property type="entry name" value="DALR_1"/>
    <property type="match status" value="1"/>
</dbReference>
<evidence type="ECO:0000256" key="9">
    <source>
        <dbReference type="ARBA" id="ARBA00047937"/>
    </source>
</evidence>
<dbReference type="EC" id="6.1.1.14" evidence="10"/>
<evidence type="ECO:0000256" key="7">
    <source>
        <dbReference type="ARBA" id="ARBA00022917"/>
    </source>
</evidence>
<dbReference type="InterPro" id="IPR006194">
    <property type="entry name" value="Gly-tRNA-synth_heterodimer"/>
</dbReference>
<keyword evidence="7 10" id="KW-0648">Protein biosynthesis</keyword>
<evidence type="ECO:0000313" key="12">
    <source>
        <dbReference type="EMBL" id="SFV72236.1"/>
    </source>
</evidence>
<dbReference type="RefSeq" id="WP_072332264.1">
    <property type="nucleotide sequence ID" value="NZ_CALUWT010000011.1"/>
</dbReference>
<evidence type="ECO:0000313" key="13">
    <source>
        <dbReference type="Proteomes" id="UP000186323"/>
    </source>
</evidence>
<evidence type="ECO:0000256" key="3">
    <source>
        <dbReference type="ARBA" id="ARBA00022490"/>
    </source>
</evidence>
<keyword evidence="8 10" id="KW-0030">Aminoacyl-tRNA synthetase</keyword>
<evidence type="ECO:0000256" key="6">
    <source>
        <dbReference type="ARBA" id="ARBA00022840"/>
    </source>
</evidence>
<evidence type="ECO:0000256" key="2">
    <source>
        <dbReference type="ARBA" id="ARBA00008226"/>
    </source>
</evidence>
<comment type="similarity">
    <text evidence="2 10">Belongs to the class-II aminoacyl-tRNA synthetase family.</text>
</comment>
<dbReference type="InterPro" id="IPR008909">
    <property type="entry name" value="DALR_anticod-bd"/>
</dbReference>
<protein>
    <recommendedName>
        <fullName evidence="10">Glycine--tRNA ligase beta subunit</fullName>
        <ecNumber evidence="10">6.1.1.14</ecNumber>
    </recommendedName>
    <alternativeName>
        <fullName evidence="10">Glycyl-tRNA synthetase beta subunit</fullName>
        <shortName evidence="10">GlyRS</shortName>
    </alternativeName>
</protein>
<keyword evidence="6 10" id="KW-0067">ATP-binding</keyword>
<dbReference type="InterPro" id="IPR015944">
    <property type="entry name" value="Gly-tRNA-synth_bsu"/>
</dbReference>
<dbReference type="PRINTS" id="PR01045">
    <property type="entry name" value="TRNASYNTHGB"/>
</dbReference>
<keyword evidence="13" id="KW-1185">Reference proteome</keyword>
<evidence type="ECO:0000256" key="5">
    <source>
        <dbReference type="ARBA" id="ARBA00022741"/>
    </source>
</evidence>
<comment type="subcellular location">
    <subcellularLocation>
        <location evidence="1 10">Cytoplasm</location>
    </subcellularLocation>
</comment>
<accession>A0A1K1LBY5</accession>
<gene>
    <name evidence="10" type="primary">glyS</name>
    <name evidence="12" type="ORF">DESPIGER_0344</name>
</gene>
<evidence type="ECO:0000256" key="8">
    <source>
        <dbReference type="ARBA" id="ARBA00023146"/>
    </source>
</evidence>
<evidence type="ECO:0000256" key="10">
    <source>
        <dbReference type="HAMAP-Rule" id="MF_00255"/>
    </source>
</evidence>
<dbReference type="EMBL" id="LT630450">
    <property type="protein sequence ID" value="SFV72236.1"/>
    <property type="molecule type" value="Genomic_DNA"/>
</dbReference>
<reference evidence="13" key="1">
    <citation type="submission" date="2016-10" db="EMBL/GenBank/DDBJ databases">
        <authorList>
            <person name="Wegmann U."/>
        </authorList>
    </citation>
    <scope>NUCLEOTIDE SEQUENCE [LARGE SCALE GENOMIC DNA]</scope>
</reference>
<dbReference type="SUPFAM" id="SSF109604">
    <property type="entry name" value="HD-domain/PDEase-like"/>
    <property type="match status" value="1"/>
</dbReference>
<comment type="subunit">
    <text evidence="10">Tetramer of two alpha and two beta subunits.</text>
</comment>
<name>A0A1K1LBY5_9BACT</name>
<comment type="catalytic activity">
    <reaction evidence="9 10">
        <text>tRNA(Gly) + glycine + ATP = glycyl-tRNA(Gly) + AMP + diphosphate</text>
        <dbReference type="Rhea" id="RHEA:16013"/>
        <dbReference type="Rhea" id="RHEA-COMP:9664"/>
        <dbReference type="Rhea" id="RHEA-COMP:9683"/>
        <dbReference type="ChEBI" id="CHEBI:30616"/>
        <dbReference type="ChEBI" id="CHEBI:33019"/>
        <dbReference type="ChEBI" id="CHEBI:57305"/>
        <dbReference type="ChEBI" id="CHEBI:78442"/>
        <dbReference type="ChEBI" id="CHEBI:78522"/>
        <dbReference type="ChEBI" id="CHEBI:456215"/>
        <dbReference type="EC" id="6.1.1.14"/>
    </reaction>
</comment>
<dbReference type="Pfam" id="PF02092">
    <property type="entry name" value="tRNA_synt_2f"/>
    <property type="match status" value="1"/>
</dbReference>
<keyword evidence="4 10" id="KW-0436">Ligase</keyword>
<evidence type="ECO:0000256" key="1">
    <source>
        <dbReference type="ARBA" id="ARBA00004496"/>
    </source>
</evidence>
<dbReference type="GO" id="GO:0004820">
    <property type="term" value="F:glycine-tRNA ligase activity"/>
    <property type="evidence" value="ECO:0007669"/>
    <property type="project" value="UniProtKB-UniRule"/>
</dbReference>
<dbReference type="PANTHER" id="PTHR30075:SF2">
    <property type="entry name" value="GLYCINE--TRNA LIGASE, CHLOROPLASTIC_MITOCHONDRIAL 2"/>
    <property type="match status" value="1"/>
</dbReference>